<evidence type="ECO:0000313" key="3">
    <source>
        <dbReference type="EnsemblMetazoa" id="MDOA003810-PA"/>
    </source>
</evidence>
<evidence type="ECO:0000313" key="5">
    <source>
        <dbReference type="RefSeq" id="XP_058988121.1"/>
    </source>
</evidence>
<feature type="compositionally biased region" description="Basic and acidic residues" evidence="1">
    <location>
        <begin position="49"/>
        <end position="62"/>
    </location>
</feature>
<proteinExistence type="predicted"/>
<feature type="compositionally biased region" description="Polar residues" evidence="1">
    <location>
        <begin position="28"/>
        <end position="48"/>
    </location>
</feature>
<dbReference type="PANTHER" id="PTHR21505">
    <property type="entry name" value="MADF DOMAIN-CONTAINING PROTEIN-RELATED"/>
    <property type="match status" value="1"/>
</dbReference>
<dbReference type="Proteomes" id="UP001652621">
    <property type="component" value="Unplaced"/>
</dbReference>
<dbReference type="InterPro" id="IPR006578">
    <property type="entry name" value="MADF-dom"/>
</dbReference>
<name>A0A1I8MDM7_MUSDO</name>
<reference evidence="3" key="1">
    <citation type="submission" date="2020-05" db="UniProtKB">
        <authorList>
            <consortium name="EnsemblMetazoa"/>
        </authorList>
    </citation>
    <scope>IDENTIFICATION</scope>
    <source>
        <strain evidence="3">Aabys</strain>
    </source>
</reference>
<dbReference type="AlphaFoldDB" id="A0A1I8MDM7"/>
<feature type="domain" description="MADF" evidence="2">
    <location>
        <begin position="488"/>
        <end position="580"/>
    </location>
</feature>
<keyword evidence="4" id="KW-1185">Reference proteome</keyword>
<feature type="region of interest" description="Disordered" evidence="1">
    <location>
        <begin position="17"/>
        <end position="62"/>
    </location>
</feature>
<dbReference type="RefSeq" id="XP_058988121.1">
    <property type="nucleotide sequence ID" value="XM_059132138.1"/>
</dbReference>
<dbReference type="VEuPathDB" id="VectorBase:MDOA003810"/>
<evidence type="ECO:0000313" key="4">
    <source>
        <dbReference type="Proteomes" id="UP001652621"/>
    </source>
</evidence>
<dbReference type="eggNOG" id="ENOG502RTIP">
    <property type="taxonomic scope" value="Eukaryota"/>
</dbReference>
<evidence type="ECO:0000259" key="2">
    <source>
        <dbReference type="PROSITE" id="PS51029"/>
    </source>
</evidence>
<reference evidence="5" key="2">
    <citation type="submission" date="2025-05" db="UniProtKB">
        <authorList>
            <consortium name="RefSeq"/>
        </authorList>
    </citation>
    <scope>IDENTIFICATION</scope>
    <source>
        <strain evidence="5">Aabys</strain>
        <tissue evidence="5">Whole body</tissue>
    </source>
</reference>
<dbReference type="OrthoDB" id="6629625at2759"/>
<dbReference type="Pfam" id="PF10545">
    <property type="entry name" value="MADF_DNA_bdg"/>
    <property type="match status" value="3"/>
</dbReference>
<dbReference type="PANTHER" id="PTHR21505:SF12">
    <property type="entry name" value="MADF DOMAIN-CONTAINING PROTEIN-RELATED"/>
    <property type="match status" value="1"/>
</dbReference>
<feature type="domain" description="MADF" evidence="2">
    <location>
        <begin position="73"/>
        <end position="165"/>
    </location>
</feature>
<dbReference type="SMART" id="SM00595">
    <property type="entry name" value="MADF"/>
    <property type="match status" value="3"/>
</dbReference>
<dbReference type="EnsemblMetazoa" id="MDOA003810-RA">
    <property type="protein sequence ID" value="MDOA003810-PA"/>
    <property type="gene ID" value="MDOA003810"/>
</dbReference>
<protein>
    <submittedName>
        <fullName evidence="5">Uncharacterized protein LOC101893876</fullName>
    </submittedName>
</protein>
<organism evidence="3">
    <name type="scientific">Musca domestica</name>
    <name type="common">House fly</name>
    <dbReference type="NCBI Taxonomy" id="7370"/>
    <lineage>
        <taxon>Eukaryota</taxon>
        <taxon>Metazoa</taxon>
        <taxon>Ecdysozoa</taxon>
        <taxon>Arthropoda</taxon>
        <taxon>Hexapoda</taxon>
        <taxon>Insecta</taxon>
        <taxon>Pterygota</taxon>
        <taxon>Neoptera</taxon>
        <taxon>Endopterygota</taxon>
        <taxon>Diptera</taxon>
        <taxon>Brachycera</taxon>
        <taxon>Muscomorpha</taxon>
        <taxon>Muscoidea</taxon>
        <taxon>Muscidae</taxon>
        <taxon>Musca</taxon>
    </lineage>
</organism>
<accession>A0A1I8MDM7</accession>
<sequence length="635" mass="73678">MVSYSYQGDVRLWNLEDAQQDENAGGNPITSGTENYVANKMGSTGNTHLSDRRSHETANDSETDKWPVTEIIRLLRFYAGHRCLWDVQHEDNHNRKMRHAALVDIAAAMGGDLTKEQVVQKINIIRATYRYEKKRIKQRMRMSMGSRTKLKWFALADAFLRNVPKKGHKGEESRNSDSDLEDAVVFTINPETLGPLLGQTKPTKEIENDVAFQPKVEHFTEDTELTNDLGNEESCQDMISDEDLKPKMEELEEDLQQQLKNLKEEKTGDYEVKLETSNKDETISNKNKSKIWTLETSLEFIKLLKEYPILCTNTSDMWQVSRDFALESIAQRMQWPAESIKKRWNILRQTVEEERAKMLNDPLYQPPYKWWKETEMLWETPEDIKPETIYLDETKSLLKNTTDNEVHGEVDDEDYEKRFENPLPSVAPMSNMNEALMSSLFRDDFSMESNTNSSFPLEMEEEREKLSSKNVLEDDLLEGKWSLKHSVKFLRLYGVHRCLWDLNDPDYRSRPLRNAAIEDIAASMGHGLTPAYVAKKIKIFRITYMQQRKRILEATQRGENPEILLKWFPLADSFLRPHIGLRSIKSDVVETIPQFDFQYVYANLNLIDPSLLNDFRGKGTQNAIDIGDVHNGQSN</sequence>
<dbReference type="PROSITE" id="PS51029">
    <property type="entry name" value="MADF"/>
    <property type="match status" value="2"/>
</dbReference>
<evidence type="ECO:0000256" key="1">
    <source>
        <dbReference type="SAM" id="MobiDB-lite"/>
    </source>
</evidence>
<gene>
    <name evidence="3" type="primary">101893876</name>
    <name evidence="5" type="synonym">LOC101893876</name>
</gene>
<dbReference type="VEuPathDB" id="VectorBase:MDOMA2_013842"/>